<reference evidence="3" key="1">
    <citation type="submission" date="2021-02" db="EMBL/GenBank/DDBJ databases">
        <authorList>
            <person name="Dougan E. K."/>
            <person name="Rhodes N."/>
            <person name="Thang M."/>
            <person name="Chan C."/>
        </authorList>
    </citation>
    <scope>NUCLEOTIDE SEQUENCE</scope>
</reference>
<dbReference type="Proteomes" id="UP000649617">
    <property type="component" value="Unassembled WGS sequence"/>
</dbReference>
<dbReference type="OrthoDB" id="409848at2759"/>
<keyword evidence="1" id="KW-0812">Transmembrane</keyword>
<keyword evidence="1" id="KW-0472">Membrane</keyword>
<proteinExistence type="predicted"/>
<dbReference type="EMBL" id="CAJNIZ010001640">
    <property type="protein sequence ID" value="CAE7196442.1"/>
    <property type="molecule type" value="Genomic_DNA"/>
</dbReference>
<name>A0A812J183_SYMPI</name>
<dbReference type="PANTHER" id="PTHR38360:SF1">
    <property type="entry name" value="F12P19.7"/>
    <property type="match status" value="1"/>
</dbReference>
<feature type="transmembrane region" description="Helical" evidence="1">
    <location>
        <begin position="501"/>
        <end position="526"/>
    </location>
</feature>
<comment type="caution">
    <text evidence="3">The sequence shown here is derived from an EMBL/GenBank/DDBJ whole genome shotgun (WGS) entry which is preliminary data.</text>
</comment>
<evidence type="ECO:0000313" key="3">
    <source>
        <dbReference type="EMBL" id="CAE7196442.1"/>
    </source>
</evidence>
<sequence length="545" mass="58849">MLRRALVLIFGSLLPARAAQCPPDAAPFTAPSAISDAEQLKYADLFTVVYHPTYKVIKYNPTQGKFQSGWPNPSLRNQRIPDLVLYQCGTTQPTSSYNDVSDDAWFFSVPIDKAALPWTGSLHFFELLSVTEAINAIDMTYISSPCAQLLEECTPGIHAANSGAAWQTAAQNSEAVFTDSWGTGASNTTRDVVFDVSRDAGILPRAEWIKFLALFFNLEVAAGQAFSKIESDYLSLRAEGTRLQEAAATTPNVAWVAWQGCADAACDGVAAGQWRQKADGNWCRCGSAYLIYNSHFRRDITQDAGARLLTMPAQEGPGCRFLTNSDGSQTYECQSEGLDHYLQLLAQADMIVDETYVVNHGPYTLDDFVGTFASPNLTDLSMQAKLNSAVYRIDGSVSDARDTGGQVGSNWFEAMPVQPQQLLSDVMHAVWREAFNGPCSLTYLRNLYAAQARDPLEHSDCPLYDAAGTHDCAGIHDYEHQIHQCAIPPQVGDSSDGDNTLALGLGLGLGIPVILLAAGAVGYCYCKSSKKGAAQSPTSPPSSGG</sequence>
<organism evidence="3 4">
    <name type="scientific">Symbiodinium pilosum</name>
    <name type="common">Dinoflagellate</name>
    <dbReference type="NCBI Taxonomy" id="2952"/>
    <lineage>
        <taxon>Eukaryota</taxon>
        <taxon>Sar</taxon>
        <taxon>Alveolata</taxon>
        <taxon>Dinophyceae</taxon>
        <taxon>Suessiales</taxon>
        <taxon>Symbiodiniaceae</taxon>
        <taxon>Symbiodinium</taxon>
    </lineage>
</organism>
<dbReference type="AlphaFoldDB" id="A0A812J183"/>
<evidence type="ECO:0000256" key="1">
    <source>
        <dbReference type="SAM" id="Phobius"/>
    </source>
</evidence>
<feature type="non-terminal residue" evidence="3">
    <location>
        <position position="1"/>
    </location>
</feature>
<gene>
    <name evidence="3" type="ORF">SPIL2461_LOCUS1651</name>
</gene>
<evidence type="ECO:0000313" key="4">
    <source>
        <dbReference type="Proteomes" id="UP000649617"/>
    </source>
</evidence>
<feature type="signal peptide" evidence="2">
    <location>
        <begin position="1"/>
        <end position="18"/>
    </location>
</feature>
<keyword evidence="4" id="KW-1185">Reference proteome</keyword>
<keyword evidence="2" id="KW-0732">Signal</keyword>
<accession>A0A812J183</accession>
<evidence type="ECO:0000256" key="2">
    <source>
        <dbReference type="SAM" id="SignalP"/>
    </source>
</evidence>
<protein>
    <submittedName>
        <fullName evidence="3">Uncharacterized protein</fullName>
    </submittedName>
</protein>
<dbReference type="PANTHER" id="PTHR38360">
    <property type="entry name" value="OS03G0120000 PROTEIN"/>
    <property type="match status" value="1"/>
</dbReference>
<feature type="chain" id="PRO_5032777594" evidence="2">
    <location>
        <begin position="19"/>
        <end position="545"/>
    </location>
</feature>
<keyword evidence="1" id="KW-1133">Transmembrane helix</keyword>